<comment type="caution">
    <text evidence="1">The sequence shown here is derived from an EMBL/GenBank/DDBJ whole genome shotgun (WGS) entry which is preliminary data.</text>
</comment>
<name>A0A085ZV09_9FLAO</name>
<gene>
    <name evidence="1" type="ORF">IX38_05750</name>
</gene>
<dbReference type="SUPFAM" id="SSF53756">
    <property type="entry name" value="UDP-Glycosyltransferase/glycogen phosphorylase"/>
    <property type="match status" value="1"/>
</dbReference>
<evidence type="ECO:0000313" key="2">
    <source>
        <dbReference type="Proteomes" id="UP000028703"/>
    </source>
</evidence>
<dbReference type="AlphaFoldDB" id="A0A085ZV09"/>
<accession>A0A085ZV09</accession>
<evidence type="ECO:0000313" key="1">
    <source>
        <dbReference type="EMBL" id="KFF08273.1"/>
    </source>
</evidence>
<dbReference type="EMBL" id="JPRO01000003">
    <property type="protein sequence ID" value="KFF08273.1"/>
    <property type="molecule type" value="Genomic_DNA"/>
</dbReference>
<proteinExistence type="predicted"/>
<dbReference type="Proteomes" id="UP000028703">
    <property type="component" value="Unassembled WGS sequence"/>
</dbReference>
<protein>
    <recommendedName>
        <fullName evidence="3">Glycosyl transferase family 1 domain-containing protein</fullName>
    </recommendedName>
</protein>
<dbReference type="eggNOG" id="COG0438">
    <property type="taxonomic scope" value="Bacteria"/>
</dbReference>
<dbReference type="Gene3D" id="3.40.50.2000">
    <property type="entry name" value="Glycogen Phosphorylase B"/>
    <property type="match status" value="1"/>
</dbReference>
<dbReference type="STRING" id="421531.IX38_05750"/>
<keyword evidence="2" id="KW-1185">Reference proteome</keyword>
<reference evidence="1 2" key="1">
    <citation type="submission" date="2014-07" db="EMBL/GenBank/DDBJ databases">
        <title>Genome of Chryseobacterium luteum DSM 18605.</title>
        <authorList>
            <person name="Stropko S.J."/>
            <person name="Pipes S.E."/>
            <person name="Newman J.D."/>
        </authorList>
    </citation>
    <scope>NUCLEOTIDE SEQUENCE [LARGE SCALE GENOMIC DNA]</scope>
    <source>
        <strain evidence="1 2">DSM 18605</strain>
    </source>
</reference>
<organism evidence="1 2">
    <name type="scientific">Chryseobacterium luteum</name>
    <dbReference type="NCBI Taxonomy" id="421531"/>
    <lineage>
        <taxon>Bacteria</taxon>
        <taxon>Pseudomonadati</taxon>
        <taxon>Bacteroidota</taxon>
        <taxon>Flavobacteriia</taxon>
        <taxon>Flavobacteriales</taxon>
        <taxon>Weeksellaceae</taxon>
        <taxon>Chryseobacterium group</taxon>
        <taxon>Chryseobacterium</taxon>
    </lineage>
</organism>
<sequence length="529" mass="62278">MILKSISINVQKRKSLAEKDVHNDPEKALYSNKVYFESCIRIAQKLFEEKLYEDCINYIEKTASFGWFNFSGYYKSGPLEVLLAKIQQKILPPASHQKKQKKTNKILHICSIVYTSGGHSKLLYNWIKNDSSKKHTILSTRLSLEELTEISHFYLADHIDAEHISVKSPSKIESAKLLNRQLLNGYDAIALHIHPDETITNIVLSQKDITTPVCFINHADHVFWLGTSVADIVLQIRESSIPVDEERRDILKERQFFLPIPIETVHQMEEENTGHETHFINLLSTGTAYKYNPNEHYNFLREAYKIAEENPDVIFHIVGIDSDYEYAKEYQHERIVLHGIVSPQRLAEIEKTTDIYIEGYPMPSFTALLQAALRKIPFALHYNPLPLFKLFSDNNEHHIVYPKNLDEWHSNIRKLIRDKEYRKETSQKQHGYILNSYSIEVWKSRIQELYQIIDKKEHTYRMPNPDRYYNGENEKLLVTIDKRAFSHYSFTENMSLLGKYFVYKMTKPKNPNINYFHKKQLINYFRKKE</sequence>
<evidence type="ECO:0008006" key="3">
    <source>
        <dbReference type="Google" id="ProtNLM"/>
    </source>
</evidence>